<dbReference type="InterPro" id="IPR006127">
    <property type="entry name" value="ZnuA-like"/>
</dbReference>
<dbReference type="PANTHER" id="PTHR42953">
    <property type="entry name" value="HIGH-AFFINITY ZINC UPTAKE SYSTEM PROTEIN ZNUA-RELATED"/>
    <property type="match status" value="1"/>
</dbReference>
<evidence type="ECO:0000256" key="1">
    <source>
        <dbReference type="ARBA" id="ARBA00011028"/>
    </source>
</evidence>
<dbReference type="GO" id="GO:0030001">
    <property type="term" value="P:metal ion transport"/>
    <property type="evidence" value="ECO:0007669"/>
    <property type="project" value="InterPro"/>
</dbReference>
<keyword evidence="2 4" id="KW-0813">Transport</keyword>
<dbReference type="GO" id="GO:0046872">
    <property type="term" value="F:metal ion binding"/>
    <property type="evidence" value="ECO:0007669"/>
    <property type="project" value="InterPro"/>
</dbReference>
<dbReference type="PANTHER" id="PTHR42953:SF3">
    <property type="entry name" value="HIGH-AFFINITY ZINC UPTAKE SYSTEM PROTEIN ZNUA"/>
    <property type="match status" value="1"/>
</dbReference>
<name>A0A1H8JAY4_9FIRM</name>
<dbReference type="InterPro" id="IPR050492">
    <property type="entry name" value="Bact_metal-bind_prot9"/>
</dbReference>
<gene>
    <name evidence="6" type="ORF">SAMN05216454_11214</name>
</gene>
<dbReference type="Gene3D" id="3.40.50.1980">
    <property type="entry name" value="Nitrogenase molybdenum iron protein domain"/>
    <property type="match status" value="2"/>
</dbReference>
<evidence type="ECO:0000256" key="2">
    <source>
        <dbReference type="ARBA" id="ARBA00022448"/>
    </source>
</evidence>
<comment type="similarity">
    <text evidence="1 4">Belongs to the bacterial solute-binding protein 9 family.</text>
</comment>
<organism evidence="6 7">
    <name type="scientific">Peptostreptococcus russellii</name>
    <dbReference type="NCBI Taxonomy" id="215200"/>
    <lineage>
        <taxon>Bacteria</taxon>
        <taxon>Bacillati</taxon>
        <taxon>Bacillota</taxon>
        <taxon>Clostridia</taxon>
        <taxon>Peptostreptococcales</taxon>
        <taxon>Peptostreptococcaceae</taxon>
        <taxon>Peptostreptococcus</taxon>
    </lineage>
</organism>
<dbReference type="AlphaFoldDB" id="A0A1H8JAY4"/>
<keyword evidence="3 5" id="KW-0732">Signal</keyword>
<dbReference type="CDD" id="cd01017">
    <property type="entry name" value="AdcA"/>
    <property type="match status" value="1"/>
</dbReference>
<feature type="signal peptide" evidence="5">
    <location>
        <begin position="1"/>
        <end position="20"/>
    </location>
</feature>
<dbReference type="Proteomes" id="UP000199512">
    <property type="component" value="Unassembled WGS sequence"/>
</dbReference>
<keyword evidence="7" id="KW-1185">Reference proteome</keyword>
<dbReference type="PROSITE" id="PS51257">
    <property type="entry name" value="PROKAR_LIPOPROTEIN"/>
    <property type="match status" value="1"/>
</dbReference>
<dbReference type="STRING" id="215200.SAMN05216454_11214"/>
<evidence type="ECO:0000313" key="6">
    <source>
        <dbReference type="EMBL" id="SEN77496.1"/>
    </source>
</evidence>
<dbReference type="RefSeq" id="WP_091975865.1">
    <property type="nucleotide sequence ID" value="NZ_FODF01000012.1"/>
</dbReference>
<dbReference type="PRINTS" id="PR00690">
    <property type="entry name" value="ADHESNFAMILY"/>
</dbReference>
<reference evidence="6 7" key="1">
    <citation type="submission" date="2016-10" db="EMBL/GenBank/DDBJ databases">
        <authorList>
            <person name="de Groot N.N."/>
        </authorList>
    </citation>
    <scope>NUCLEOTIDE SEQUENCE [LARGE SCALE GENOMIC DNA]</scope>
    <source>
        <strain evidence="6 7">Calf135</strain>
    </source>
</reference>
<feature type="chain" id="PRO_5038873196" evidence="5">
    <location>
        <begin position="21"/>
        <end position="319"/>
    </location>
</feature>
<proteinExistence type="inferred from homology"/>
<sequence>MKKLGIKLAALVMSATFVLAGCGSNEGQKASSSSEKSDKLKVTASFYPMYDFSKKIGGDKVEVKNMISSNVEPHDWEPTPKDLVSIGDSDVFVYNGAGMETWIDKVTKSSDNKNLELVEASKGVKLLKGEEDEDAKEEKEHEHEHGAYDPHVWLSPENAKKEMENIKNAFVKADPKNKDYYENNYNENAKKLDELDKKFKDELAKTKKKDIVVAHQAFGYICNAYGLNQVAIEGLSPDSEPDAAKMAEIAKFAKDNKVKYIFFEELVSPKVAETIAKEVGAKTEVLNPIEGLTDKQLKDGEDYFSIMNKNLEVLLKALN</sequence>
<dbReference type="EMBL" id="FODF01000012">
    <property type="protein sequence ID" value="SEN77496.1"/>
    <property type="molecule type" value="Genomic_DNA"/>
</dbReference>
<dbReference type="Pfam" id="PF01297">
    <property type="entry name" value="ZnuA"/>
    <property type="match status" value="1"/>
</dbReference>
<dbReference type="InterPro" id="IPR006129">
    <property type="entry name" value="AdhesinB"/>
</dbReference>
<protein>
    <submittedName>
        <fullName evidence="6">Zinc transport system substrate-binding protein</fullName>
    </submittedName>
</protein>
<evidence type="ECO:0000256" key="4">
    <source>
        <dbReference type="RuleBase" id="RU003512"/>
    </source>
</evidence>
<dbReference type="OrthoDB" id="9810636at2"/>
<evidence type="ECO:0000256" key="5">
    <source>
        <dbReference type="SAM" id="SignalP"/>
    </source>
</evidence>
<evidence type="ECO:0000256" key="3">
    <source>
        <dbReference type="ARBA" id="ARBA00022729"/>
    </source>
</evidence>
<evidence type="ECO:0000313" key="7">
    <source>
        <dbReference type="Proteomes" id="UP000199512"/>
    </source>
</evidence>
<dbReference type="GO" id="GO:0007155">
    <property type="term" value="P:cell adhesion"/>
    <property type="evidence" value="ECO:0007669"/>
    <property type="project" value="InterPro"/>
</dbReference>
<dbReference type="InterPro" id="IPR006128">
    <property type="entry name" value="Lipoprotein_PsaA-like"/>
</dbReference>
<accession>A0A1H8JAY4</accession>
<dbReference type="SUPFAM" id="SSF53807">
    <property type="entry name" value="Helical backbone' metal receptor"/>
    <property type="match status" value="1"/>
</dbReference>
<dbReference type="PRINTS" id="PR00691">
    <property type="entry name" value="ADHESINB"/>
</dbReference>